<gene>
    <name evidence="2" type="ORF">GRF63_11710</name>
</gene>
<name>A0A844XFG0_9SPHN</name>
<keyword evidence="3" id="KW-1185">Reference proteome</keyword>
<feature type="region of interest" description="Disordered" evidence="1">
    <location>
        <begin position="20"/>
        <end position="43"/>
    </location>
</feature>
<protein>
    <submittedName>
        <fullName evidence="2">DUF3617 family protein</fullName>
    </submittedName>
</protein>
<dbReference type="Pfam" id="PF12276">
    <property type="entry name" value="DUF3617"/>
    <property type="match status" value="1"/>
</dbReference>
<organism evidence="2 3">
    <name type="scientific">Aurantiacibacter rhizosphaerae</name>
    <dbReference type="NCBI Taxonomy" id="2691582"/>
    <lineage>
        <taxon>Bacteria</taxon>
        <taxon>Pseudomonadati</taxon>
        <taxon>Pseudomonadota</taxon>
        <taxon>Alphaproteobacteria</taxon>
        <taxon>Sphingomonadales</taxon>
        <taxon>Erythrobacteraceae</taxon>
        <taxon>Aurantiacibacter</taxon>
    </lineage>
</organism>
<reference evidence="2 3" key="2">
    <citation type="submission" date="2020-02" db="EMBL/GenBank/DDBJ databases">
        <title>Erythrobacter dongmakensis sp. nov., isolated from a tidal mudflat.</title>
        <authorList>
            <person name="Kim I.S."/>
        </authorList>
    </citation>
    <scope>NUCLEOTIDE SEQUENCE [LARGE SCALE GENOMIC DNA]</scope>
    <source>
        <strain evidence="2 3">GH3-10</strain>
    </source>
</reference>
<dbReference type="InterPro" id="IPR022061">
    <property type="entry name" value="DUF3617"/>
</dbReference>
<proteinExistence type="predicted"/>
<evidence type="ECO:0000313" key="2">
    <source>
        <dbReference type="EMBL" id="MWV28570.1"/>
    </source>
</evidence>
<evidence type="ECO:0000256" key="1">
    <source>
        <dbReference type="SAM" id="MobiDB-lite"/>
    </source>
</evidence>
<dbReference type="Proteomes" id="UP000461409">
    <property type="component" value="Unassembled WGS sequence"/>
</dbReference>
<comment type="caution">
    <text evidence="2">The sequence shown here is derived from an EMBL/GenBank/DDBJ whole genome shotgun (WGS) entry which is preliminary data.</text>
</comment>
<sequence>MLFAASTLALSGCGDFGTVEDPSDPAQIEAATKDLPKPQPGEYRTTGELVELDIPGASEDELQMMRGIMEQGATQQRTFCMTQEEADDGYREFLENLQQGSDECQFTDFAVSGNKLDATMACDDGKGSTGTMAFGGTISETSQDMTVTMDMKNPASDGAMRMVMRTQSERVGDCTADAG</sequence>
<evidence type="ECO:0000313" key="3">
    <source>
        <dbReference type="Proteomes" id="UP000461409"/>
    </source>
</evidence>
<dbReference type="EMBL" id="WUBR01000002">
    <property type="protein sequence ID" value="MWV28570.1"/>
    <property type="molecule type" value="Genomic_DNA"/>
</dbReference>
<reference evidence="2 3" key="1">
    <citation type="submission" date="2019-12" db="EMBL/GenBank/DDBJ databases">
        <authorList>
            <person name="Lee S.D."/>
        </authorList>
    </citation>
    <scope>NUCLEOTIDE SEQUENCE [LARGE SCALE GENOMIC DNA]</scope>
    <source>
        <strain evidence="2 3">GH3-10</strain>
    </source>
</reference>
<dbReference type="AlphaFoldDB" id="A0A844XFG0"/>
<accession>A0A844XFG0</accession>